<dbReference type="InterPro" id="IPR050706">
    <property type="entry name" value="Cyclic-di-GMP_PDE-like"/>
</dbReference>
<feature type="domain" description="GGDEF" evidence="2">
    <location>
        <begin position="445"/>
        <end position="567"/>
    </location>
</feature>
<dbReference type="InterPro" id="IPR000160">
    <property type="entry name" value="GGDEF_dom"/>
</dbReference>
<dbReference type="Pfam" id="PF00990">
    <property type="entry name" value="GGDEF"/>
    <property type="match status" value="1"/>
</dbReference>
<dbReference type="AlphaFoldDB" id="A0A5Q4ZW71"/>
<evidence type="ECO:0000313" key="3">
    <source>
        <dbReference type="EMBL" id="VVV06547.1"/>
    </source>
</evidence>
<dbReference type="NCBIfam" id="TIGR00254">
    <property type="entry name" value="GGDEF"/>
    <property type="match status" value="1"/>
</dbReference>
<dbReference type="PROSITE" id="PS50887">
    <property type="entry name" value="GGDEF"/>
    <property type="match status" value="1"/>
</dbReference>
<protein>
    <submittedName>
        <fullName evidence="3">Diguanylate cyclase DosC</fullName>
    </submittedName>
</protein>
<evidence type="ECO:0000259" key="2">
    <source>
        <dbReference type="PROSITE" id="PS50887"/>
    </source>
</evidence>
<dbReference type="InterPro" id="IPR029787">
    <property type="entry name" value="Nucleotide_cyclase"/>
</dbReference>
<accession>A0A5Q4ZW71</accession>
<dbReference type="CDD" id="cd01949">
    <property type="entry name" value="GGDEF"/>
    <property type="match status" value="1"/>
</dbReference>
<dbReference type="PANTHER" id="PTHR33121:SF79">
    <property type="entry name" value="CYCLIC DI-GMP PHOSPHODIESTERASE PDED-RELATED"/>
    <property type="match status" value="1"/>
</dbReference>
<sequence>MDIINNMLENNYFIYQPNYFKGSIVSYEALLRFKHSNELPQHFISTIKDKVRFDKDVITHVIADKLSLRYQHNIHISINISVESLESDDFLTYCETIFKEHKGFTLEFNFNKKTFDINKVKINMQRLRKLGIFLTLDDYGTECVYSDPLLELNFDYIKIDRSLISTISDDYLSFCFLRSLYHKLNTFLGNTVVIKGVENINQLNLINSFGSVISQGYHLSYPLPLSELDNNRNIKNILSKTDLSPQSQPIDRFIYNVNIAKNEKELTKALEKLKPQDPFNLLAIDYNDFNLDVLNKKYQELLEGIKSPSILFTTNLMKHCNCLFILRDEHGVAIYNNKKHIDYLGCDLIGMPVQEVLARFPDYQTCLQLDQQLLNKSSDILISNETVEVDSQTTHFHTYRQKIQYFNNTFIVIFIYEDDTAAKISIDSLTSCFTKEKLDHINMDAYNTIVFIDLDGFKNINDKYGHQFGDQQLRKSAQFINQSLRKEDLLIRFGGDEFVLCLNSHSIKDINQKMYTIRSNFEQHFKQHNLELSFSFGSALLDNDIKSALETADKQMYINKRKRKKCL</sequence>
<dbReference type="Pfam" id="PF00563">
    <property type="entry name" value="EAL"/>
    <property type="match status" value="1"/>
</dbReference>
<dbReference type="InterPro" id="IPR043128">
    <property type="entry name" value="Rev_trsase/Diguanyl_cyclase"/>
</dbReference>
<organism evidence="3">
    <name type="scientific">Aliivibrio wodanis</name>
    <dbReference type="NCBI Taxonomy" id="80852"/>
    <lineage>
        <taxon>Bacteria</taxon>
        <taxon>Pseudomonadati</taxon>
        <taxon>Pseudomonadota</taxon>
        <taxon>Gammaproteobacteria</taxon>
        <taxon>Vibrionales</taxon>
        <taxon>Vibrionaceae</taxon>
        <taxon>Aliivibrio</taxon>
    </lineage>
</organism>
<dbReference type="SUPFAM" id="SSF55073">
    <property type="entry name" value="Nucleotide cyclase"/>
    <property type="match status" value="1"/>
</dbReference>
<feature type="domain" description="EAL" evidence="1">
    <location>
        <begin position="1"/>
        <end position="236"/>
    </location>
</feature>
<dbReference type="EMBL" id="LR721751">
    <property type="protein sequence ID" value="VVV06547.1"/>
    <property type="molecule type" value="Genomic_DNA"/>
</dbReference>
<dbReference type="InterPro" id="IPR001633">
    <property type="entry name" value="EAL_dom"/>
</dbReference>
<dbReference type="Gene3D" id="3.30.70.270">
    <property type="match status" value="1"/>
</dbReference>
<dbReference type="SMART" id="SM00267">
    <property type="entry name" value="GGDEF"/>
    <property type="match status" value="1"/>
</dbReference>
<gene>
    <name evidence="3" type="primary">dosC_1</name>
    <name evidence="3" type="ORF">AW0309160_04041</name>
</gene>
<evidence type="ECO:0000259" key="1">
    <source>
        <dbReference type="PROSITE" id="PS50883"/>
    </source>
</evidence>
<proteinExistence type="predicted"/>
<dbReference type="PANTHER" id="PTHR33121">
    <property type="entry name" value="CYCLIC DI-GMP PHOSPHODIESTERASE PDEF"/>
    <property type="match status" value="1"/>
</dbReference>
<dbReference type="PROSITE" id="PS50883">
    <property type="entry name" value="EAL"/>
    <property type="match status" value="1"/>
</dbReference>
<dbReference type="Gene3D" id="3.20.20.450">
    <property type="entry name" value="EAL domain"/>
    <property type="match status" value="1"/>
</dbReference>
<dbReference type="CDD" id="cd01948">
    <property type="entry name" value="EAL"/>
    <property type="match status" value="1"/>
</dbReference>
<dbReference type="SUPFAM" id="SSF141868">
    <property type="entry name" value="EAL domain-like"/>
    <property type="match status" value="1"/>
</dbReference>
<dbReference type="SMART" id="SM00052">
    <property type="entry name" value="EAL"/>
    <property type="match status" value="1"/>
</dbReference>
<reference evidence="3" key="1">
    <citation type="submission" date="2019-09" db="EMBL/GenBank/DDBJ databases">
        <authorList>
            <person name="Hjerde E."/>
        </authorList>
    </citation>
    <scope>NUCLEOTIDE SEQUENCE</scope>
    <source>
        <strain evidence="3">06/09/160</strain>
    </source>
</reference>
<dbReference type="InterPro" id="IPR035919">
    <property type="entry name" value="EAL_sf"/>
</dbReference>
<dbReference type="GO" id="GO:0071111">
    <property type="term" value="F:cyclic-guanylate-specific phosphodiesterase activity"/>
    <property type="evidence" value="ECO:0007669"/>
    <property type="project" value="InterPro"/>
</dbReference>
<name>A0A5Q4ZW71_9GAMM</name>